<organism evidence="1 2">
    <name type="scientific">Paenibacillus chungangensis</name>
    <dbReference type="NCBI Taxonomy" id="696535"/>
    <lineage>
        <taxon>Bacteria</taxon>
        <taxon>Bacillati</taxon>
        <taxon>Bacillota</taxon>
        <taxon>Bacilli</taxon>
        <taxon>Bacillales</taxon>
        <taxon>Paenibacillaceae</taxon>
        <taxon>Paenibacillus</taxon>
    </lineage>
</organism>
<evidence type="ECO:0000313" key="2">
    <source>
        <dbReference type="Proteomes" id="UP001596989"/>
    </source>
</evidence>
<evidence type="ECO:0008006" key="3">
    <source>
        <dbReference type="Google" id="ProtNLM"/>
    </source>
</evidence>
<reference evidence="2" key="1">
    <citation type="journal article" date="2019" name="Int. J. Syst. Evol. Microbiol.">
        <title>The Global Catalogue of Microorganisms (GCM) 10K type strain sequencing project: providing services to taxonomists for standard genome sequencing and annotation.</title>
        <authorList>
            <consortium name="The Broad Institute Genomics Platform"/>
            <consortium name="The Broad Institute Genome Sequencing Center for Infectious Disease"/>
            <person name="Wu L."/>
            <person name="Ma J."/>
        </authorList>
    </citation>
    <scope>NUCLEOTIDE SEQUENCE [LARGE SCALE GENOMIC DNA]</scope>
    <source>
        <strain evidence="2">CCUG 59129</strain>
    </source>
</reference>
<sequence>MMPSRPKSETLHSFSGVYPHLACTNGTADQPEWECGIGAVAAWNDKLWYMTYPAHCPFGSEDKLYSLDKEMRATVHPKSVGGTHASRMIHCESGQLIIGPYFIDRQDHVRAIPPSAMEGRLTGVARHLTDPANKVIFYTMESGLYEVDVHTLEVNTLYRDPNALERLHGNYLLPGVHGKGAYTGQERLVVSNNGEGGALAEWLGVGSPGDKDSWRIIDANKYTEVTGPGGLYGAPDQDAPIWALGWDDKSVLLQVCHRREWKRYRLPMASFTHIADNGWFTEWPRIRDIGAEKWLMDMFGMLYEFPPAFSHDHTAGIRPLSVHHGMIVDYEQWDGQLVLGCNDASVQYNPLTGRCQSNLLFTSFDKLKTFGQPSGWGCVWSQEAVEAGIPSEPFHFAGFEQRVLHVSHTEPQDATFRIQLDLEGNGKWTEQHQLLVPAGGYRYYIFPEGMEAEWVRLVPLEDIGGATAAFSYHQATDNPRQEGLIAGLTDAGDTGPHSDAILYASDDMRLPLHLAATQYNDEGEVVAETLYELQENIRFTQLDDDALHARLREELAPAPQYELDDASVIVTNGEGRRYRLPKGHSAYDGEPASGYRRMIREVVTERSLMNVHGTFYELPDEHSGGLHRIQPICTHNKLIHDFCSWRGMLVLSGIAAETDASYDSSEHIVRSDDGTAALWLGNVDDLRSFGAPCGTGGPWLQSEAAAGIPSDPYLMRGYRHKRLELSHSSTEAVEFTVEVDFQGNDTWAVYGTLTAVPGETLEHEFPAGYAAQWVRLASNRNTVATATFYYNS</sequence>
<comment type="caution">
    <text evidence="1">The sequence shown here is derived from an EMBL/GenBank/DDBJ whole genome shotgun (WGS) entry which is preliminary data.</text>
</comment>
<dbReference type="RefSeq" id="WP_377566487.1">
    <property type="nucleotide sequence ID" value="NZ_JBHTJZ010000033.1"/>
</dbReference>
<accession>A0ABW3HUT7</accession>
<keyword evidence="2" id="KW-1185">Reference proteome</keyword>
<protein>
    <recommendedName>
        <fullName evidence="3">F5/8 type C domain-containing protein</fullName>
    </recommendedName>
</protein>
<proteinExistence type="predicted"/>
<gene>
    <name evidence="1" type="ORF">ACFQ2I_17635</name>
</gene>
<dbReference type="Proteomes" id="UP001596989">
    <property type="component" value="Unassembled WGS sequence"/>
</dbReference>
<dbReference type="EMBL" id="JBHTJZ010000033">
    <property type="protein sequence ID" value="MFD0961174.1"/>
    <property type="molecule type" value="Genomic_DNA"/>
</dbReference>
<name>A0ABW3HUT7_9BACL</name>
<evidence type="ECO:0000313" key="1">
    <source>
        <dbReference type="EMBL" id="MFD0961174.1"/>
    </source>
</evidence>